<dbReference type="PIRSF" id="PIRSF029038">
    <property type="entry name" value="Mtase_YbiN_prd"/>
    <property type="match status" value="1"/>
</dbReference>
<dbReference type="SUPFAM" id="SSF53335">
    <property type="entry name" value="S-adenosyl-L-methionine-dependent methyltransferases"/>
    <property type="match status" value="1"/>
</dbReference>
<dbReference type="HAMAP" id="MF_01848">
    <property type="entry name" value="23SrRNA_methyltr_F"/>
    <property type="match status" value="1"/>
</dbReference>
<evidence type="ECO:0000313" key="7">
    <source>
        <dbReference type="EMBL" id="RKR12231.1"/>
    </source>
</evidence>
<dbReference type="PANTHER" id="PTHR13393:SF0">
    <property type="entry name" value="RNA N6-ADENOSINE-METHYLTRANSFERASE METTL16"/>
    <property type="match status" value="1"/>
</dbReference>
<organism evidence="7 8">
    <name type="scientific">Maribacter vaceletii</name>
    <dbReference type="NCBI Taxonomy" id="1206816"/>
    <lineage>
        <taxon>Bacteria</taxon>
        <taxon>Pseudomonadati</taxon>
        <taxon>Bacteroidota</taxon>
        <taxon>Flavobacteriia</taxon>
        <taxon>Flavobacteriales</taxon>
        <taxon>Flavobacteriaceae</taxon>
        <taxon>Maribacter</taxon>
    </lineage>
</organism>
<dbReference type="Pfam" id="PF05971">
    <property type="entry name" value="Methyltransf_10"/>
    <property type="match status" value="1"/>
</dbReference>
<dbReference type="GO" id="GO:0070475">
    <property type="term" value="P:rRNA base methylation"/>
    <property type="evidence" value="ECO:0007669"/>
    <property type="project" value="TreeGrafter"/>
</dbReference>
<comment type="catalytic activity">
    <reaction evidence="6">
        <text>adenosine(1618) in 23S rRNA + S-adenosyl-L-methionine = N(6)-methyladenosine(1618) in 23S rRNA + S-adenosyl-L-homocysteine + H(+)</text>
        <dbReference type="Rhea" id="RHEA:16497"/>
        <dbReference type="Rhea" id="RHEA-COMP:10229"/>
        <dbReference type="Rhea" id="RHEA-COMP:10231"/>
        <dbReference type="ChEBI" id="CHEBI:15378"/>
        <dbReference type="ChEBI" id="CHEBI:57856"/>
        <dbReference type="ChEBI" id="CHEBI:59789"/>
        <dbReference type="ChEBI" id="CHEBI:74411"/>
        <dbReference type="ChEBI" id="CHEBI:74449"/>
        <dbReference type="EC" id="2.1.1.181"/>
    </reaction>
</comment>
<dbReference type="Gene3D" id="3.40.50.150">
    <property type="entry name" value="Vaccinia Virus protein VP39"/>
    <property type="match status" value="1"/>
</dbReference>
<dbReference type="EC" id="2.1.1.181" evidence="6"/>
<name>A0A495E6B2_9FLAO</name>
<comment type="subcellular location">
    <subcellularLocation>
        <location evidence="6">Cytoplasm</location>
    </subcellularLocation>
</comment>
<keyword evidence="5 6" id="KW-0949">S-adenosyl-L-methionine</keyword>
<dbReference type="CDD" id="cd02440">
    <property type="entry name" value="AdoMet_MTases"/>
    <property type="match status" value="1"/>
</dbReference>
<evidence type="ECO:0000256" key="2">
    <source>
        <dbReference type="ARBA" id="ARBA00022552"/>
    </source>
</evidence>
<evidence type="ECO:0000256" key="3">
    <source>
        <dbReference type="ARBA" id="ARBA00022603"/>
    </source>
</evidence>
<keyword evidence="2 6" id="KW-0698">rRNA processing</keyword>
<comment type="similarity">
    <text evidence="6">Belongs to the methyltransferase superfamily. METTL16/RlmF family.</text>
</comment>
<dbReference type="Proteomes" id="UP000269412">
    <property type="component" value="Unassembled WGS sequence"/>
</dbReference>
<comment type="function">
    <text evidence="6">Specifically methylates the adenine in position 1618 of 23S rRNA.</text>
</comment>
<dbReference type="PANTHER" id="PTHR13393">
    <property type="entry name" value="SAM-DEPENDENT METHYLTRANSFERASE"/>
    <property type="match status" value="1"/>
</dbReference>
<evidence type="ECO:0000313" key="8">
    <source>
        <dbReference type="Proteomes" id="UP000269412"/>
    </source>
</evidence>
<sequence>MGGVKRKHPKEKATLHIRSKHRNRYDFEALIISFPDLKPFVQPNAYNDLSINFFDPQAVKMLNTALLMHYYKISFWEIPSNFLCPPIPGRADYIHNVADVLYRDIPEMLEGDVKKNSKIKCLDIGVGANCIYPIIGEAEYGWNFIGSDIDKNAIEVAENIIAKNAHLSGKVELRKQSSSRDFFKGIIKEGELFDLTVCNPPFHGSIEEAQKGTRRKLKNLRGDKKAKPTLNFGGQANELWCDGGEMKFVKDMIYQSRQFANSCLWFSTLVSKESNLPIVHKLLEKVEAKEVGTLPMGQGNKISRVVIWTFLSKEKQKDWRLKRWG</sequence>
<dbReference type="GO" id="GO:0052907">
    <property type="term" value="F:23S rRNA (adenine(1618)-N(6))-methyltransferase activity"/>
    <property type="evidence" value="ECO:0007669"/>
    <property type="project" value="UniProtKB-EC"/>
</dbReference>
<accession>A0A495E6B2</accession>
<dbReference type="GO" id="GO:0005737">
    <property type="term" value="C:cytoplasm"/>
    <property type="evidence" value="ECO:0007669"/>
    <property type="project" value="UniProtKB-SubCell"/>
</dbReference>
<dbReference type="NCBIfam" id="NF008725">
    <property type="entry name" value="PRK11727.1"/>
    <property type="match status" value="1"/>
</dbReference>
<dbReference type="InterPro" id="IPR010286">
    <property type="entry name" value="METTL16/RlmF"/>
</dbReference>
<proteinExistence type="inferred from homology"/>
<evidence type="ECO:0000256" key="1">
    <source>
        <dbReference type="ARBA" id="ARBA00022490"/>
    </source>
</evidence>
<keyword evidence="3 6" id="KW-0489">Methyltransferase</keyword>
<protein>
    <recommendedName>
        <fullName evidence="6">Ribosomal RNA large subunit methyltransferase F</fullName>
        <ecNumber evidence="6">2.1.1.181</ecNumber>
    </recommendedName>
    <alternativeName>
        <fullName evidence="6">23S rRNA mA1618 methyltransferase</fullName>
    </alternativeName>
    <alternativeName>
        <fullName evidence="6">rRNA adenine N-6-methyltransferase</fullName>
    </alternativeName>
</protein>
<evidence type="ECO:0000256" key="6">
    <source>
        <dbReference type="HAMAP-Rule" id="MF_01848"/>
    </source>
</evidence>
<reference evidence="7" key="1">
    <citation type="submission" date="2018-10" db="EMBL/GenBank/DDBJ databases">
        <title>Genomic Encyclopedia of Archaeal and Bacterial Type Strains, Phase II (KMG-II): from individual species to whole genera.</title>
        <authorList>
            <person name="Goeker M."/>
        </authorList>
    </citation>
    <scope>NUCLEOTIDE SEQUENCE [LARGE SCALE GENOMIC DNA]</scope>
    <source>
        <strain evidence="7">DSM 25230</strain>
    </source>
</reference>
<dbReference type="OrthoDB" id="1115728at2"/>
<keyword evidence="1 6" id="KW-0963">Cytoplasm</keyword>
<comment type="caution">
    <text evidence="7">The sequence shown here is derived from an EMBL/GenBank/DDBJ whole genome shotgun (WGS) entry which is preliminary data.</text>
</comment>
<dbReference type="InterPro" id="IPR029063">
    <property type="entry name" value="SAM-dependent_MTases_sf"/>
</dbReference>
<dbReference type="RefSeq" id="WP_121068110.1">
    <property type="nucleotide sequence ID" value="NZ_RBIQ01000009.1"/>
</dbReference>
<gene>
    <name evidence="6" type="primary">rlmF</name>
    <name evidence="7" type="ORF">CLV91_2357</name>
</gene>
<dbReference type="InterPro" id="IPR016909">
    <property type="entry name" value="rRNA_lsu_MeTfrase_F"/>
</dbReference>
<evidence type="ECO:0000256" key="4">
    <source>
        <dbReference type="ARBA" id="ARBA00022679"/>
    </source>
</evidence>
<dbReference type="EMBL" id="RBIQ01000009">
    <property type="protein sequence ID" value="RKR12231.1"/>
    <property type="molecule type" value="Genomic_DNA"/>
</dbReference>
<dbReference type="AlphaFoldDB" id="A0A495E6B2"/>
<evidence type="ECO:0000256" key="5">
    <source>
        <dbReference type="ARBA" id="ARBA00022691"/>
    </source>
</evidence>
<keyword evidence="8" id="KW-1185">Reference proteome</keyword>
<keyword evidence="4 6" id="KW-0808">Transferase</keyword>